<dbReference type="EMBL" id="JACDQQ010000311">
    <property type="protein sequence ID" value="MBA0083971.1"/>
    <property type="molecule type" value="Genomic_DNA"/>
</dbReference>
<reference evidence="2" key="1">
    <citation type="submission" date="2020-06" db="EMBL/GenBank/DDBJ databases">
        <title>Legume-microbial interactions unlock mineral nutrients during tropical forest succession.</title>
        <authorList>
            <person name="Epihov D.Z."/>
        </authorList>
    </citation>
    <scope>NUCLEOTIDE SEQUENCE [LARGE SCALE GENOMIC DNA]</scope>
    <source>
        <strain evidence="2">Pan2503</strain>
    </source>
</reference>
<evidence type="ECO:0000313" key="3">
    <source>
        <dbReference type="Proteomes" id="UP000567293"/>
    </source>
</evidence>
<gene>
    <name evidence="2" type="ORF">HRJ53_03155</name>
</gene>
<feature type="non-terminal residue" evidence="2">
    <location>
        <position position="1"/>
    </location>
</feature>
<keyword evidence="3" id="KW-1185">Reference proteome</keyword>
<dbReference type="SUPFAM" id="SSF56935">
    <property type="entry name" value="Porins"/>
    <property type="match status" value="1"/>
</dbReference>
<dbReference type="AlphaFoldDB" id="A0A7V8SVK8"/>
<sequence>TYTNDVTYGGNAQPFSITDAVEEVSAQTANLEFGRASGWIFNVITKSGTNTYHGTVLWQYQSQAFNSRSNLDHLNAAPQSVFSHNVYGFTFGGPWRKNKTFFFAAFQQDTFHSTRNYSFVVPTTDSVVKLRELFPANPRLDLYLSALGDLRGSANIKLIPRPGPRHYCGGIGGRGNSAH</sequence>
<dbReference type="Pfam" id="PF25183">
    <property type="entry name" value="OMP_b-brl_4"/>
    <property type="match status" value="1"/>
</dbReference>
<protein>
    <recommendedName>
        <fullName evidence="1">TonB-dependent transporter Oar-like beta-barrel domain-containing protein</fullName>
    </recommendedName>
</protein>
<comment type="caution">
    <text evidence="2">The sequence shown here is derived from an EMBL/GenBank/DDBJ whole genome shotgun (WGS) entry which is preliminary data.</text>
</comment>
<evidence type="ECO:0000259" key="1">
    <source>
        <dbReference type="Pfam" id="PF25183"/>
    </source>
</evidence>
<evidence type="ECO:0000313" key="2">
    <source>
        <dbReference type="EMBL" id="MBA0083971.1"/>
    </source>
</evidence>
<organism evidence="2 3">
    <name type="scientific">Candidatus Acidiferrum panamense</name>
    <dbReference type="NCBI Taxonomy" id="2741543"/>
    <lineage>
        <taxon>Bacteria</taxon>
        <taxon>Pseudomonadati</taxon>
        <taxon>Acidobacteriota</taxon>
        <taxon>Terriglobia</taxon>
        <taxon>Candidatus Acidiferrales</taxon>
        <taxon>Candidatus Acidiferrum</taxon>
    </lineage>
</organism>
<feature type="domain" description="TonB-dependent transporter Oar-like beta-barrel" evidence="1">
    <location>
        <begin position="44"/>
        <end position="125"/>
    </location>
</feature>
<accession>A0A7V8SVK8</accession>
<dbReference type="Proteomes" id="UP000567293">
    <property type="component" value="Unassembled WGS sequence"/>
</dbReference>
<dbReference type="InterPro" id="IPR057601">
    <property type="entry name" value="Oar-like_b-barrel"/>
</dbReference>
<proteinExistence type="predicted"/>
<name>A0A7V8SVK8_9BACT</name>